<feature type="domain" description="Pectinesterase inhibitor" evidence="4">
    <location>
        <begin position="89"/>
        <end position="227"/>
    </location>
</feature>
<dbReference type="SUPFAM" id="SSF101148">
    <property type="entry name" value="Plant invertase/pectin methylesterase inhibitor"/>
    <property type="match status" value="1"/>
</dbReference>
<keyword evidence="6" id="KW-1185">Reference proteome</keyword>
<dbReference type="Gene3D" id="1.20.140.40">
    <property type="entry name" value="Invertase/pectin methylesterase inhibitor family protein"/>
    <property type="match status" value="1"/>
</dbReference>
<sequence>MSICLPNPNTAADMNESRLSSSCVAFEKQYGDKEGIEEAIDGKRRTHTYILIIIAVSAMLLLLLTLILYTTVSKSSHNRHNTQQQPPPPPISQIHLTCNATRFPEHCFSSLSKPGLVPQDPKPVQIIHSAISISFETLKSGQSQIKSILDSSAGNENRTNIATICFQILSYSQHRTESSDVAVTSRAIKDARVWMSAALAYQYDCWSECLKLITHSKFSFAKISLLAAQKAPKDKILKNYIENELQLGNIDRCRKLYELLSGLQRIAMLGANTLS</sequence>
<accession>A0ABQ7NA65</accession>
<protein>
    <recommendedName>
        <fullName evidence="4">Pectinesterase inhibitor domain-containing protein</fullName>
    </recommendedName>
</protein>
<keyword evidence="1" id="KW-0732">Signal</keyword>
<dbReference type="PANTHER" id="PTHR31080:SF296">
    <property type="entry name" value="OS05G0360900 PROTEIN"/>
    <property type="match status" value="1"/>
</dbReference>
<dbReference type="CDD" id="cd15798">
    <property type="entry name" value="PMEI-like_3"/>
    <property type="match status" value="1"/>
</dbReference>
<feature type="transmembrane region" description="Helical" evidence="3">
    <location>
        <begin position="49"/>
        <end position="69"/>
    </location>
</feature>
<comment type="similarity">
    <text evidence="2">Belongs to the PMEI family.</text>
</comment>
<name>A0ABQ7NA65_BRACM</name>
<keyword evidence="3" id="KW-0472">Membrane</keyword>
<dbReference type="Proteomes" id="UP000823674">
    <property type="component" value="Chromosome A03"/>
</dbReference>
<keyword evidence="3" id="KW-1133">Transmembrane helix</keyword>
<evidence type="ECO:0000256" key="3">
    <source>
        <dbReference type="SAM" id="Phobius"/>
    </source>
</evidence>
<comment type="caution">
    <text evidence="5">The sequence shown here is derived from an EMBL/GenBank/DDBJ whole genome shotgun (WGS) entry which is preliminary data.</text>
</comment>
<dbReference type="PANTHER" id="PTHR31080">
    <property type="entry name" value="PECTINESTERASE INHIBITOR-LIKE"/>
    <property type="match status" value="1"/>
</dbReference>
<dbReference type="InterPro" id="IPR035513">
    <property type="entry name" value="Invertase/methylesterase_inhib"/>
</dbReference>
<evidence type="ECO:0000259" key="4">
    <source>
        <dbReference type="SMART" id="SM00856"/>
    </source>
</evidence>
<evidence type="ECO:0000313" key="6">
    <source>
        <dbReference type="Proteomes" id="UP000823674"/>
    </source>
</evidence>
<evidence type="ECO:0000256" key="1">
    <source>
        <dbReference type="ARBA" id="ARBA00022729"/>
    </source>
</evidence>
<proteinExistence type="inferred from homology"/>
<dbReference type="EMBL" id="JADBGQ010000003">
    <property type="protein sequence ID" value="KAG5407782.1"/>
    <property type="molecule type" value="Genomic_DNA"/>
</dbReference>
<dbReference type="SMART" id="SM00856">
    <property type="entry name" value="PMEI"/>
    <property type="match status" value="1"/>
</dbReference>
<dbReference type="InterPro" id="IPR051955">
    <property type="entry name" value="PME_Inhibitor"/>
</dbReference>
<evidence type="ECO:0000256" key="2">
    <source>
        <dbReference type="ARBA" id="ARBA00038471"/>
    </source>
</evidence>
<keyword evidence="3" id="KW-0812">Transmembrane</keyword>
<dbReference type="NCBIfam" id="TIGR01614">
    <property type="entry name" value="PME_inhib"/>
    <property type="match status" value="1"/>
</dbReference>
<dbReference type="Pfam" id="PF04043">
    <property type="entry name" value="PMEI"/>
    <property type="match status" value="1"/>
</dbReference>
<reference evidence="5 6" key="1">
    <citation type="submission" date="2021-03" db="EMBL/GenBank/DDBJ databases">
        <authorList>
            <person name="King G.J."/>
            <person name="Bancroft I."/>
            <person name="Baten A."/>
            <person name="Bloomfield J."/>
            <person name="Borpatragohain P."/>
            <person name="He Z."/>
            <person name="Irish N."/>
            <person name="Irwin J."/>
            <person name="Liu K."/>
            <person name="Mauleon R.P."/>
            <person name="Moore J."/>
            <person name="Morris R."/>
            <person name="Ostergaard L."/>
            <person name="Wang B."/>
            <person name="Wells R."/>
        </authorList>
    </citation>
    <scope>NUCLEOTIDE SEQUENCE [LARGE SCALE GENOMIC DNA]</scope>
    <source>
        <strain evidence="5">R-o-18</strain>
        <tissue evidence="5">Leaf</tissue>
    </source>
</reference>
<gene>
    <name evidence="5" type="primary">A03g509620.1_BraROA</name>
    <name evidence="5" type="ORF">IGI04_013901</name>
</gene>
<dbReference type="InterPro" id="IPR006501">
    <property type="entry name" value="Pectinesterase_inhib_dom"/>
</dbReference>
<organism evidence="5 6">
    <name type="scientific">Brassica rapa subsp. trilocularis</name>
    <dbReference type="NCBI Taxonomy" id="1813537"/>
    <lineage>
        <taxon>Eukaryota</taxon>
        <taxon>Viridiplantae</taxon>
        <taxon>Streptophyta</taxon>
        <taxon>Embryophyta</taxon>
        <taxon>Tracheophyta</taxon>
        <taxon>Spermatophyta</taxon>
        <taxon>Magnoliopsida</taxon>
        <taxon>eudicotyledons</taxon>
        <taxon>Gunneridae</taxon>
        <taxon>Pentapetalae</taxon>
        <taxon>rosids</taxon>
        <taxon>malvids</taxon>
        <taxon>Brassicales</taxon>
        <taxon>Brassicaceae</taxon>
        <taxon>Brassiceae</taxon>
        <taxon>Brassica</taxon>
    </lineage>
</organism>
<evidence type="ECO:0000313" key="5">
    <source>
        <dbReference type="EMBL" id="KAG5407782.1"/>
    </source>
</evidence>